<evidence type="ECO:0000313" key="1">
    <source>
        <dbReference type="EMBL" id="MBB5034109.1"/>
    </source>
</evidence>
<organism evidence="1 2">
    <name type="scientific">Prosthecobacter vanneervenii</name>
    <dbReference type="NCBI Taxonomy" id="48466"/>
    <lineage>
        <taxon>Bacteria</taxon>
        <taxon>Pseudomonadati</taxon>
        <taxon>Verrucomicrobiota</taxon>
        <taxon>Verrucomicrobiia</taxon>
        <taxon>Verrucomicrobiales</taxon>
        <taxon>Verrucomicrobiaceae</taxon>
        <taxon>Prosthecobacter</taxon>
    </lineage>
</organism>
<keyword evidence="2" id="KW-1185">Reference proteome</keyword>
<name>A0A7W7YDE1_9BACT</name>
<sequence length="309" mass="33073">MTESCTCTWKHCPDRGSGFSRQTRRSLARSAEYFLDLPAHTTPTGRKSGPGDAKCIPINGLRQCNAKLTRVRYAGCSASGLNDEEGGKMGDGKFDLTAYDKHAVVSAVNQAGALSAEYQSASGARSVLADALDSVVGMLQRHLLREESAPTALKAGAIHLAGLDTPEGRKKFLTERVGVNAETGDDFRIVSLTNEHGQTMLFKGRMDGNGKLTLTESVPVPDNMQTPEGIGQFLESSFKPLPKPIEVKVQSTTQRPDGETKLELNDDEKKKLQTQAAFAALVEQAKGVEIVSNTRLPSKAEGAGLSLPS</sequence>
<gene>
    <name evidence="1" type="ORF">HNQ65_003700</name>
</gene>
<accession>A0A7W7YDE1</accession>
<evidence type="ECO:0000313" key="2">
    <source>
        <dbReference type="Proteomes" id="UP000590740"/>
    </source>
</evidence>
<dbReference type="AlphaFoldDB" id="A0A7W7YDE1"/>
<reference evidence="1 2" key="1">
    <citation type="submission" date="2020-08" db="EMBL/GenBank/DDBJ databases">
        <title>Genomic Encyclopedia of Type Strains, Phase IV (KMG-IV): sequencing the most valuable type-strain genomes for metagenomic binning, comparative biology and taxonomic classification.</title>
        <authorList>
            <person name="Goeker M."/>
        </authorList>
    </citation>
    <scope>NUCLEOTIDE SEQUENCE [LARGE SCALE GENOMIC DNA]</scope>
    <source>
        <strain evidence="1 2">DSM 12252</strain>
    </source>
</reference>
<dbReference type="RefSeq" id="WP_184341581.1">
    <property type="nucleotide sequence ID" value="NZ_JACHIG010000008.1"/>
</dbReference>
<protein>
    <submittedName>
        <fullName evidence="1">Uncharacterized protein</fullName>
    </submittedName>
</protein>
<comment type="caution">
    <text evidence="1">The sequence shown here is derived from an EMBL/GenBank/DDBJ whole genome shotgun (WGS) entry which is preliminary data.</text>
</comment>
<proteinExistence type="predicted"/>
<dbReference type="EMBL" id="JACHIG010000008">
    <property type="protein sequence ID" value="MBB5034109.1"/>
    <property type="molecule type" value="Genomic_DNA"/>
</dbReference>
<dbReference type="Proteomes" id="UP000590740">
    <property type="component" value="Unassembled WGS sequence"/>
</dbReference>